<evidence type="ECO:0000313" key="3">
    <source>
        <dbReference type="Proteomes" id="UP000229317"/>
    </source>
</evidence>
<dbReference type="PANTHER" id="PTHR32432">
    <property type="entry name" value="CELL DIVISION PROTEIN FTSA-RELATED"/>
    <property type="match status" value="1"/>
</dbReference>
<comment type="caution">
    <text evidence="2">The sequence shown here is derived from an EMBL/GenBank/DDBJ whole genome shotgun (WGS) entry which is preliminary data.</text>
</comment>
<proteinExistence type="predicted"/>
<dbReference type="Gene3D" id="3.30.1490.300">
    <property type="match status" value="1"/>
</dbReference>
<dbReference type="InterPro" id="IPR003494">
    <property type="entry name" value="SHS2_FtsA"/>
</dbReference>
<accession>A0A2H0KS75</accession>
<organism evidence="2 3">
    <name type="scientific">Candidatus Portnoybacteria bacterium CG11_big_fil_rev_8_21_14_0_20_40_15</name>
    <dbReference type="NCBI Taxonomy" id="1974817"/>
    <lineage>
        <taxon>Bacteria</taxon>
        <taxon>Candidatus Portnoyibacteriota</taxon>
    </lineage>
</organism>
<evidence type="ECO:0000259" key="1">
    <source>
        <dbReference type="SMART" id="SM00842"/>
    </source>
</evidence>
<name>A0A2H0KS75_9BACT</name>
<dbReference type="GO" id="GO:0051301">
    <property type="term" value="P:cell division"/>
    <property type="evidence" value="ECO:0007669"/>
    <property type="project" value="InterPro"/>
</dbReference>
<dbReference type="PIRSF" id="PIRSF019169">
    <property type="entry name" value="PilM"/>
    <property type="match status" value="1"/>
</dbReference>
<dbReference type="InterPro" id="IPR050696">
    <property type="entry name" value="FtsA/MreB"/>
</dbReference>
<reference evidence="2 3" key="1">
    <citation type="submission" date="2017-09" db="EMBL/GenBank/DDBJ databases">
        <title>Depth-based differentiation of microbial function through sediment-hosted aquifers and enrichment of novel symbionts in the deep terrestrial subsurface.</title>
        <authorList>
            <person name="Probst A.J."/>
            <person name="Ladd B."/>
            <person name="Jarett J.K."/>
            <person name="Geller-Mcgrath D.E."/>
            <person name="Sieber C.M."/>
            <person name="Emerson J.B."/>
            <person name="Anantharaman K."/>
            <person name="Thomas B.C."/>
            <person name="Malmstrom R."/>
            <person name="Stieglmeier M."/>
            <person name="Klingl A."/>
            <person name="Woyke T."/>
            <person name="Ryan C.M."/>
            <person name="Banfield J.F."/>
        </authorList>
    </citation>
    <scope>NUCLEOTIDE SEQUENCE [LARGE SCALE GENOMIC DNA]</scope>
    <source>
        <strain evidence="2">CG11_big_fil_rev_8_21_14_0_20_40_15</strain>
    </source>
</reference>
<dbReference type="InterPro" id="IPR043129">
    <property type="entry name" value="ATPase_NBD"/>
</dbReference>
<evidence type="ECO:0000313" key="2">
    <source>
        <dbReference type="EMBL" id="PIQ75002.1"/>
    </source>
</evidence>
<dbReference type="AlphaFoldDB" id="A0A2H0KS75"/>
<dbReference type="Gene3D" id="3.30.420.40">
    <property type="match status" value="2"/>
</dbReference>
<dbReference type="Proteomes" id="UP000229317">
    <property type="component" value="Unassembled WGS sequence"/>
</dbReference>
<sequence length="360" mass="39789">MFFSKFSAFGLDLSDLSIKIALLKEAGGHLELVSFGRQEIPENVIERGVIKKEDELIALIKRAVDEVQGQKIKTQHCIVSLPETESYIRMVQLPKIKNEEIPEAIKWELEANIPIALDDIYFDWQVIDKTSVSENQLNILVGALPKALVDPYLSVIKKAGLKPLAFEIESVATVQALIKDGTSQEAIMIIDLGAKKTTLVIFAQNSIWLTTGLSVSSAELIYDIAKFLKIDQKKAKNLKFKVGLDQEEEQGKVYQAMEPRLVELVNEINKYIDYYQASKIAKPGSRQNISKILLCGGGANMKGLSAFLSARLKVQVSVGNPWVNIFTSSSDELPEIAFGDSLSFTTALGLALRGISESKK</sequence>
<dbReference type="InterPro" id="IPR005883">
    <property type="entry name" value="PilM"/>
</dbReference>
<feature type="domain" description="SHS2" evidence="1">
    <location>
        <begin position="8"/>
        <end position="177"/>
    </location>
</feature>
<dbReference type="CDD" id="cd24049">
    <property type="entry name" value="ASKHA_NBD_PilM"/>
    <property type="match status" value="1"/>
</dbReference>
<dbReference type="NCBIfam" id="TIGR01175">
    <property type="entry name" value="pilM"/>
    <property type="match status" value="1"/>
</dbReference>
<dbReference type="PANTHER" id="PTHR32432:SF3">
    <property type="entry name" value="ETHANOLAMINE UTILIZATION PROTEIN EUTJ"/>
    <property type="match status" value="1"/>
</dbReference>
<gene>
    <name evidence="2" type="ORF">COV84_03610</name>
</gene>
<dbReference type="EMBL" id="PCVO01000053">
    <property type="protein sequence ID" value="PIQ75002.1"/>
    <property type="molecule type" value="Genomic_DNA"/>
</dbReference>
<dbReference type="SMART" id="SM00842">
    <property type="entry name" value="FtsA"/>
    <property type="match status" value="1"/>
</dbReference>
<protein>
    <recommendedName>
        <fullName evidence="1">SHS2 domain-containing protein</fullName>
    </recommendedName>
</protein>
<dbReference type="SUPFAM" id="SSF53067">
    <property type="entry name" value="Actin-like ATPase domain"/>
    <property type="match status" value="2"/>
</dbReference>
<dbReference type="Pfam" id="PF11104">
    <property type="entry name" value="PilM_2"/>
    <property type="match status" value="1"/>
</dbReference>